<keyword evidence="3" id="KW-1185">Reference proteome</keyword>
<dbReference type="GO" id="GO:0016787">
    <property type="term" value="F:hydrolase activity"/>
    <property type="evidence" value="ECO:0007669"/>
    <property type="project" value="UniProtKB-KW"/>
</dbReference>
<dbReference type="EMBL" id="JBAMMX010000003">
    <property type="protein sequence ID" value="KAK6944996.1"/>
    <property type="molecule type" value="Genomic_DNA"/>
</dbReference>
<accession>A0AAN8WBQ8</accession>
<name>A0AAN8WBQ8_9MAGN</name>
<dbReference type="Pfam" id="PF05691">
    <property type="entry name" value="Raffinose_syn"/>
    <property type="match status" value="1"/>
</dbReference>
<organism evidence="2 3">
    <name type="scientific">Dillenia turbinata</name>
    <dbReference type="NCBI Taxonomy" id="194707"/>
    <lineage>
        <taxon>Eukaryota</taxon>
        <taxon>Viridiplantae</taxon>
        <taxon>Streptophyta</taxon>
        <taxon>Embryophyta</taxon>
        <taxon>Tracheophyta</taxon>
        <taxon>Spermatophyta</taxon>
        <taxon>Magnoliopsida</taxon>
        <taxon>eudicotyledons</taxon>
        <taxon>Gunneridae</taxon>
        <taxon>Pentapetalae</taxon>
        <taxon>Dilleniales</taxon>
        <taxon>Dilleniaceae</taxon>
        <taxon>Dillenia</taxon>
    </lineage>
</organism>
<dbReference type="InterPro" id="IPR008811">
    <property type="entry name" value="Glycosyl_hydrolases_36"/>
</dbReference>
<keyword evidence="2" id="KW-0378">Hydrolase</keyword>
<evidence type="ECO:0000313" key="2">
    <source>
        <dbReference type="EMBL" id="KAK6944996.1"/>
    </source>
</evidence>
<evidence type="ECO:0000256" key="1">
    <source>
        <dbReference type="ARBA" id="ARBA00023277"/>
    </source>
</evidence>
<proteinExistence type="predicted"/>
<gene>
    <name evidence="2" type="ORF">RJ641_026098</name>
</gene>
<sequence length="184" mass="19967">MTVTPKISINNGNLIAHGRTICTGAFDNIVLTPGSVVGLSLVLIGASALDSKSLHVFPMGDIINLNMVILLCTRSSIHVSVPIQTMVDDSKNGTCGRDVPLNIQFMLFESKDNTEGTEQGSLEFGSDQSSAKRADKLDQIRLISGLGLVNLLNKSSLAKYFILIYELRRSWLVCNSTCFPRLGH</sequence>
<reference evidence="2 3" key="1">
    <citation type="submission" date="2023-12" db="EMBL/GenBank/DDBJ databases">
        <title>A high-quality genome assembly for Dillenia turbinata (Dilleniales).</title>
        <authorList>
            <person name="Chanderbali A."/>
        </authorList>
    </citation>
    <scope>NUCLEOTIDE SEQUENCE [LARGE SCALE GENOMIC DNA]</scope>
    <source>
        <strain evidence="2">LSX21</strain>
        <tissue evidence="2">Leaf</tissue>
    </source>
</reference>
<keyword evidence="1" id="KW-0119">Carbohydrate metabolism</keyword>
<dbReference type="AlphaFoldDB" id="A0AAN8WBQ8"/>
<protein>
    <submittedName>
        <fullName evidence="2">Glycosyl hydrolases 36</fullName>
    </submittedName>
</protein>
<evidence type="ECO:0000313" key="3">
    <source>
        <dbReference type="Proteomes" id="UP001370490"/>
    </source>
</evidence>
<comment type="caution">
    <text evidence="2">The sequence shown here is derived from an EMBL/GenBank/DDBJ whole genome shotgun (WGS) entry which is preliminary data.</text>
</comment>
<dbReference type="Proteomes" id="UP001370490">
    <property type="component" value="Unassembled WGS sequence"/>
</dbReference>